<reference evidence="3 4" key="1">
    <citation type="submission" date="2024-04" db="EMBL/GenBank/DDBJ databases">
        <title>Tritrichomonas musculus Genome.</title>
        <authorList>
            <person name="Alves-Ferreira E."/>
            <person name="Grigg M."/>
            <person name="Lorenzi H."/>
            <person name="Galac M."/>
        </authorList>
    </citation>
    <scope>NUCLEOTIDE SEQUENCE [LARGE SCALE GENOMIC DNA]</scope>
    <source>
        <strain evidence="3 4">EAF2021</strain>
    </source>
</reference>
<comment type="caution">
    <text evidence="3">The sequence shown here is derived from an EMBL/GenBank/DDBJ whole genome shotgun (WGS) entry which is preliminary data.</text>
</comment>
<feature type="transmembrane region" description="Helical" evidence="2">
    <location>
        <begin position="47"/>
        <end position="67"/>
    </location>
</feature>
<dbReference type="Proteomes" id="UP001470230">
    <property type="component" value="Unassembled WGS sequence"/>
</dbReference>
<evidence type="ECO:0000313" key="3">
    <source>
        <dbReference type="EMBL" id="KAK8887150.1"/>
    </source>
</evidence>
<feature type="compositionally biased region" description="Basic and acidic residues" evidence="1">
    <location>
        <begin position="363"/>
        <end position="382"/>
    </location>
</feature>
<feature type="transmembrane region" description="Helical" evidence="2">
    <location>
        <begin position="20"/>
        <end position="41"/>
    </location>
</feature>
<keyword evidence="2" id="KW-0472">Membrane</keyword>
<sequence>MEEPKYAYKRTKIDHHVYGLGLLLQFFYNHFFFNQFCLFVVGCFFYHWGYTFPLFLFIIVQGICIWFQHKAPLVDAARRKTFNKWVKDSMIQAGSESCNFLNELLKACWEKMLPDSFGDSICPYADRAFASYVPFFVNYLHFAHFSFGYHPLRILQVVSDQTAASEQPANTISLQAAAVVANELRIQCTFKLFKLIPCDLYFDDIALYAPVRVIVESPEQNIFLNTSIITAIAFTAIEPVVLLHANIYFNGFNVSKIPLVGYLIGLFVETQANSIVSKGQCVVWDWITNSFFFRHLTRSSTQDSEELFKGIATKNKRFESLKRFSMPNDAVERYDKTRKMYWERTKNAKLEPNEKLIQMDPPHGVETEPVFKYREEKNETTDKATQTPRNNTKAKPKTRLVSQSQGQFKSQMKAPDLP</sequence>
<keyword evidence="2" id="KW-0812">Transmembrane</keyword>
<evidence type="ECO:0000313" key="4">
    <source>
        <dbReference type="Proteomes" id="UP001470230"/>
    </source>
</evidence>
<name>A0ABR2KAW7_9EUKA</name>
<evidence type="ECO:0000256" key="2">
    <source>
        <dbReference type="SAM" id="Phobius"/>
    </source>
</evidence>
<accession>A0ABR2KAW7</accession>
<keyword evidence="2" id="KW-1133">Transmembrane helix</keyword>
<proteinExistence type="predicted"/>
<protein>
    <submittedName>
        <fullName evidence="3">Uncharacterized protein</fullName>
    </submittedName>
</protein>
<evidence type="ECO:0000256" key="1">
    <source>
        <dbReference type="SAM" id="MobiDB-lite"/>
    </source>
</evidence>
<dbReference type="EMBL" id="JAPFFF010000006">
    <property type="protein sequence ID" value="KAK8887150.1"/>
    <property type="molecule type" value="Genomic_DNA"/>
</dbReference>
<organism evidence="3 4">
    <name type="scientific">Tritrichomonas musculus</name>
    <dbReference type="NCBI Taxonomy" id="1915356"/>
    <lineage>
        <taxon>Eukaryota</taxon>
        <taxon>Metamonada</taxon>
        <taxon>Parabasalia</taxon>
        <taxon>Tritrichomonadida</taxon>
        <taxon>Tritrichomonadidae</taxon>
        <taxon>Tritrichomonas</taxon>
    </lineage>
</organism>
<feature type="region of interest" description="Disordered" evidence="1">
    <location>
        <begin position="353"/>
        <end position="418"/>
    </location>
</feature>
<feature type="compositionally biased region" description="Polar residues" evidence="1">
    <location>
        <begin position="400"/>
        <end position="410"/>
    </location>
</feature>
<keyword evidence="4" id="KW-1185">Reference proteome</keyword>
<gene>
    <name evidence="3" type="ORF">M9Y10_038188</name>
</gene>